<dbReference type="Gene3D" id="3.40.50.2300">
    <property type="match status" value="1"/>
</dbReference>
<evidence type="ECO:0000313" key="3">
    <source>
        <dbReference type="Proteomes" id="UP000250079"/>
    </source>
</evidence>
<evidence type="ECO:0000313" key="2">
    <source>
        <dbReference type="EMBL" id="ASJ73661.1"/>
    </source>
</evidence>
<dbReference type="KEGG" id="gai:IMCC3135_17910"/>
<dbReference type="InterPro" id="IPR028082">
    <property type="entry name" value="Peripla_BP_I"/>
</dbReference>
<dbReference type="AlphaFoldDB" id="A0A2Z2NUE8"/>
<evidence type="ECO:0000256" key="1">
    <source>
        <dbReference type="SAM" id="SignalP"/>
    </source>
</evidence>
<feature type="chain" id="PRO_5016239835" evidence="1">
    <location>
        <begin position="18"/>
        <end position="182"/>
    </location>
</feature>
<keyword evidence="1" id="KW-0732">Signal</keyword>
<dbReference type="EMBL" id="CP018632">
    <property type="protein sequence ID" value="ASJ73661.1"/>
    <property type="molecule type" value="Genomic_DNA"/>
</dbReference>
<keyword evidence="3" id="KW-1185">Reference proteome</keyword>
<feature type="signal peptide" evidence="1">
    <location>
        <begin position="1"/>
        <end position="17"/>
    </location>
</feature>
<proteinExistence type="predicted"/>
<reference evidence="2 3" key="1">
    <citation type="submission" date="2016-12" db="EMBL/GenBank/DDBJ databases">
        <authorList>
            <person name="Song W.-J."/>
            <person name="Kurnit D.M."/>
        </authorList>
    </citation>
    <scope>NUCLEOTIDE SEQUENCE [LARGE SCALE GENOMIC DNA]</scope>
    <source>
        <strain evidence="2 3">IMCC3135</strain>
    </source>
</reference>
<sequence length="182" mass="18910">MLTVALAVSLPATAACAHSFSLAVVADGEQAAMQLNSAVNGILLASQERDGHADETSDGHLGGLDVFIVPLPTRAAETIQGLKRAPQSSIDIAILMSTEAGADQLDLHTVTIRPGTINANPTETSKLFATRFQSAFGMMPDQSAIEGYNAARRIDLAVRTLGGVDDRRALIAALAATNKGSE</sequence>
<protein>
    <submittedName>
        <fullName evidence="2">Uncharacterized protein</fullName>
    </submittedName>
</protein>
<gene>
    <name evidence="2" type="ORF">IMCC3135_17910</name>
</gene>
<organism evidence="2 3">
    <name type="scientific">Granulosicoccus antarcticus IMCC3135</name>
    <dbReference type="NCBI Taxonomy" id="1192854"/>
    <lineage>
        <taxon>Bacteria</taxon>
        <taxon>Pseudomonadati</taxon>
        <taxon>Pseudomonadota</taxon>
        <taxon>Gammaproteobacteria</taxon>
        <taxon>Chromatiales</taxon>
        <taxon>Granulosicoccaceae</taxon>
        <taxon>Granulosicoccus</taxon>
    </lineage>
</organism>
<dbReference type="Proteomes" id="UP000250079">
    <property type="component" value="Chromosome"/>
</dbReference>
<accession>A0A2Z2NUE8</accession>
<dbReference type="SUPFAM" id="SSF53822">
    <property type="entry name" value="Periplasmic binding protein-like I"/>
    <property type="match status" value="1"/>
</dbReference>
<name>A0A2Z2NUE8_9GAMM</name>